<dbReference type="EMBL" id="NBTX02000004">
    <property type="protein sequence ID" value="PNL62882.1"/>
    <property type="molecule type" value="Genomic_DNA"/>
</dbReference>
<sequence length="135" mass="14806">MNAITLADSLLQKITALEELIVKQSELIQAQALKIEEQAETIARLQTRIAELEKRTKKNSGNSSKPPSSDGLAKPPRTSSLRENSKNKSGGQLGHKGETLKQTLHPDIITRHVLIHCPDCNNTLSPEPLNGVVKR</sequence>
<name>A0AAX0WW64_9GAMM</name>
<feature type="compositionally biased region" description="Polar residues" evidence="1">
    <location>
        <begin position="77"/>
        <end position="90"/>
    </location>
</feature>
<feature type="domain" description="DUF6444" evidence="2">
    <location>
        <begin position="28"/>
        <end position="99"/>
    </location>
</feature>
<dbReference type="AlphaFoldDB" id="A0AAX0WW64"/>
<feature type="region of interest" description="Disordered" evidence="1">
    <location>
        <begin position="52"/>
        <end position="102"/>
    </location>
</feature>
<evidence type="ECO:0000313" key="3">
    <source>
        <dbReference type="EMBL" id="PNL62882.1"/>
    </source>
</evidence>
<dbReference type="InterPro" id="IPR045618">
    <property type="entry name" value="DUF6444"/>
</dbReference>
<organism evidence="3 4">
    <name type="scientific">Legionella anisa</name>
    <dbReference type="NCBI Taxonomy" id="28082"/>
    <lineage>
        <taxon>Bacteria</taxon>
        <taxon>Pseudomonadati</taxon>
        <taxon>Pseudomonadota</taxon>
        <taxon>Gammaproteobacteria</taxon>
        <taxon>Legionellales</taxon>
        <taxon>Legionellaceae</taxon>
        <taxon>Legionella</taxon>
    </lineage>
</organism>
<accession>A0AAX0WW64</accession>
<keyword evidence="4" id="KW-1185">Reference proteome</keyword>
<reference evidence="3" key="1">
    <citation type="submission" date="2017-12" db="EMBL/GenBank/DDBJ databases">
        <title>FDA dAtabase for Regulatory Grade micrObial Sequences (FDA-ARGOS): Supporting development and validation of Infectious Disease Dx tests.</title>
        <authorList>
            <person name="Kerrigan L."/>
            <person name="Tallon L.J."/>
            <person name="Sadzewicz L."/>
            <person name="Sengamalay N."/>
            <person name="Ott S."/>
            <person name="Godinez A."/>
            <person name="Nagaraj S."/>
            <person name="Vavikolanu K."/>
            <person name="Vyas G."/>
            <person name="Nadendla S."/>
            <person name="Aluvathingal J."/>
            <person name="Sichtig H."/>
        </authorList>
    </citation>
    <scope>NUCLEOTIDE SEQUENCE [LARGE SCALE GENOMIC DNA]</scope>
    <source>
        <strain evidence="3">FDAARGOS_200</strain>
    </source>
</reference>
<comment type="caution">
    <text evidence="3">The sequence shown here is derived from an EMBL/GenBank/DDBJ whole genome shotgun (WGS) entry which is preliminary data.</text>
</comment>
<gene>
    <name evidence="3" type="ORF">A6J39_017680</name>
</gene>
<evidence type="ECO:0000256" key="1">
    <source>
        <dbReference type="SAM" id="MobiDB-lite"/>
    </source>
</evidence>
<evidence type="ECO:0000259" key="2">
    <source>
        <dbReference type="Pfam" id="PF20042"/>
    </source>
</evidence>
<protein>
    <recommendedName>
        <fullName evidence="2">DUF6444 domain-containing protein</fullName>
    </recommendedName>
</protein>
<dbReference type="GeneID" id="98063854"/>
<dbReference type="Proteomes" id="UP000192511">
    <property type="component" value="Unassembled WGS sequence"/>
</dbReference>
<proteinExistence type="predicted"/>
<feature type="compositionally biased region" description="Low complexity" evidence="1">
    <location>
        <begin position="59"/>
        <end position="69"/>
    </location>
</feature>
<evidence type="ECO:0000313" key="4">
    <source>
        <dbReference type="Proteomes" id="UP000192511"/>
    </source>
</evidence>
<dbReference type="Pfam" id="PF20042">
    <property type="entry name" value="DUF6444"/>
    <property type="match status" value="1"/>
</dbReference>
<dbReference type="RefSeq" id="WP_019234448.1">
    <property type="nucleotide sequence ID" value="NZ_CAAAHR010000036.1"/>
</dbReference>